<reference evidence="1 2" key="1">
    <citation type="submission" date="2012-05" db="EMBL/GenBank/DDBJ databases">
        <authorList>
            <person name="Harkins D.M."/>
            <person name="Madupu R."/>
            <person name="Durkin A.S."/>
            <person name="Torralba M."/>
            <person name="Methe B."/>
            <person name="Sutton G.G."/>
            <person name="Nelson K.E."/>
        </authorList>
    </citation>
    <scope>NUCLEOTIDE SEQUENCE [LARGE SCALE GENOMIC DNA]</scope>
    <source>
        <strain evidence="1 2">F0489</strain>
    </source>
</reference>
<dbReference type="EMBL" id="AKFT01000014">
    <property type="protein sequence ID" value="EJF47381.1"/>
    <property type="molecule type" value="Genomic_DNA"/>
</dbReference>
<keyword evidence="2" id="KW-1185">Reference proteome</keyword>
<evidence type="ECO:0000313" key="2">
    <source>
        <dbReference type="Proteomes" id="UP000002941"/>
    </source>
</evidence>
<accession>J0XF72</accession>
<proteinExistence type="predicted"/>
<dbReference type="PATRIC" id="fig|1125718.3.peg.295"/>
<gene>
    <name evidence="1" type="ORF">HMPREF1318_2059</name>
</gene>
<dbReference type="eggNOG" id="ENOG5031Z2W">
    <property type="taxonomic scope" value="Bacteria"/>
</dbReference>
<comment type="caution">
    <text evidence="1">The sequence shown here is derived from an EMBL/GenBank/DDBJ whole genome shotgun (WGS) entry which is preliminary data.</text>
</comment>
<organism evidence="1 2">
    <name type="scientific">Actinomyces massiliensis F0489</name>
    <dbReference type="NCBI Taxonomy" id="1125718"/>
    <lineage>
        <taxon>Bacteria</taxon>
        <taxon>Bacillati</taxon>
        <taxon>Actinomycetota</taxon>
        <taxon>Actinomycetes</taxon>
        <taxon>Actinomycetales</taxon>
        <taxon>Actinomycetaceae</taxon>
        <taxon>Actinomyces</taxon>
    </lineage>
</organism>
<sequence length="165" mass="18101">MLAVTGCSLPWGGKPKDKRFAEFSEYVPEKLEVKTDLEAVTTRRMPGLHASAAHWVGQREEKPREVLPDQDPRYWFHAVVSVEPDSAGALQEASSGPAGLLPAIYSDLQQYVPEDCAFSAVPEDKADSILDVEHAQTESEDGWFLVTELVVSSGCGFVIVRGRGR</sequence>
<dbReference type="AlphaFoldDB" id="J0XF72"/>
<dbReference type="OrthoDB" id="3259256at2"/>
<evidence type="ECO:0000313" key="1">
    <source>
        <dbReference type="EMBL" id="EJF47381.1"/>
    </source>
</evidence>
<name>J0XF72_9ACTO</name>
<dbReference type="Proteomes" id="UP000002941">
    <property type="component" value="Unassembled WGS sequence"/>
</dbReference>
<protein>
    <submittedName>
        <fullName evidence="1">Uncharacterized protein</fullName>
    </submittedName>
</protein>